<feature type="domain" description="Glycosyl transferase family 1" evidence="2">
    <location>
        <begin position="165"/>
        <end position="304"/>
    </location>
</feature>
<dbReference type="Gene3D" id="3.40.50.2000">
    <property type="entry name" value="Glycogen Phosphorylase B"/>
    <property type="match status" value="1"/>
</dbReference>
<dbReference type="AlphaFoldDB" id="A0A1Q9GN98"/>
<dbReference type="InterPro" id="IPR001296">
    <property type="entry name" value="Glyco_trans_1"/>
</dbReference>
<dbReference type="EMBL" id="MJIL01000069">
    <property type="protein sequence ID" value="OLQ76111.1"/>
    <property type="molecule type" value="Genomic_DNA"/>
</dbReference>
<proteinExistence type="predicted"/>
<reference evidence="3 4" key="1">
    <citation type="submission" date="2016-09" db="EMBL/GenBank/DDBJ databases">
        <title>Photobacterium proteolyticum sp. nov. a protease producing bacterium isolated from ocean sediments of Laizhou Bay.</title>
        <authorList>
            <person name="Li Y."/>
        </authorList>
    </citation>
    <scope>NUCLEOTIDE SEQUENCE [LARGE SCALE GENOMIC DNA]</scope>
    <source>
        <strain evidence="3 4">13-12</strain>
    </source>
</reference>
<accession>A0A1Q9GN98</accession>
<organism evidence="3 4">
    <name type="scientific">Photobacterium proteolyticum</name>
    <dbReference type="NCBI Taxonomy" id="1903952"/>
    <lineage>
        <taxon>Bacteria</taxon>
        <taxon>Pseudomonadati</taxon>
        <taxon>Pseudomonadota</taxon>
        <taxon>Gammaproteobacteria</taxon>
        <taxon>Vibrionales</taxon>
        <taxon>Vibrionaceae</taxon>
        <taxon>Photobacterium</taxon>
    </lineage>
</organism>
<protein>
    <recommendedName>
        <fullName evidence="2">Glycosyl transferase family 1 domain-containing protein</fullName>
    </recommendedName>
</protein>
<dbReference type="Proteomes" id="UP000186905">
    <property type="component" value="Unassembled WGS sequence"/>
</dbReference>
<keyword evidence="1" id="KW-1133">Transmembrane helix</keyword>
<dbReference type="RefSeq" id="WP_075764092.1">
    <property type="nucleotide sequence ID" value="NZ_MJIL01000069.1"/>
</dbReference>
<gene>
    <name evidence="3" type="ORF">BIT28_19040</name>
</gene>
<keyword evidence="4" id="KW-1185">Reference proteome</keyword>
<evidence type="ECO:0000256" key="1">
    <source>
        <dbReference type="SAM" id="Phobius"/>
    </source>
</evidence>
<dbReference type="GO" id="GO:0016757">
    <property type="term" value="F:glycosyltransferase activity"/>
    <property type="evidence" value="ECO:0007669"/>
    <property type="project" value="InterPro"/>
</dbReference>
<sequence>MKTKKYIVIAAYNSELAKRQPWYSVSYFIEKLRKDYDCIIVGSVKDIPKTFTGEVIKVFSLKDIITFDSFRSRKYKLTYFCSLPIYNFSSFFCLGLNNLLRNIQDLYRLIIISLIPKSLICNVFSNADSVIFISDETYNLFSTLNNKLHLIPFKKDNWGGGNNIEIKRDKVAYLGPPFETRGFDIALNLFNKIEGYECKVITRIERDSLKKRLINYSNNSSNVKFILGMLSREELLKELSDVKILVLPFRVVMSELPIVVLEAAELGIQIITTKECGVSSIKNFPGVIINKKDIPIDILDKVELKLANQSFFDEVEKINSIFWSKYNGKD</sequence>
<name>A0A1Q9GN98_9GAMM</name>
<keyword evidence="1" id="KW-0812">Transmembrane</keyword>
<evidence type="ECO:0000259" key="2">
    <source>
        <dbReference type="Pfam" id="PF00534"/>
    </source>
</evidence>
<evidence type="ECO:0000313" key="4">
    <source>
        <dbReference type="Proteomes" id="UP000186905"/>
    </source>
</evidence>
<dbReference type="SUPFAM" id="SSF53756">
    <property type="entry name" value="UDP-Glycosyltransferase/glycogen phosphorylase"/>
    <property type="match status" value="1"/>
</dbReference>
<feature type="transmembrane region" description="Helical" evidence="1">
    <location>
        <begin position="77"/>
        <end position="100"/>
    </location>
</feature>
<dbReference type="Pfam" id="PF00534">
    <property type="entry name" value="Glycos_transf_1"/>
    <property type="match status" value="1"/>
</dbReference>
<comment type="caution">
    <text evidence="3">The sequence shown here is derived from an EMBL/GenBank/DDBJ whole genome shotgun (WGS) entry which is preliminary data.</text>
</comment>
<dbReference type="STRING" id="1903952.BIT28_19040"/>
<keyword evidence="1" id="KW-0472">Membrane</keyword>
<evidence type="ECO:0000313" key="3">
    <source>
        <dbReference type="EMBL" id="OLQ76111.1"/>
    </source>
</evidence>